<reference evidence="13 14" key="1">
    <citation type="journal article" date="2007" name="Science">
        <title>Sea anemone genome reveals ancestral eumetazoan gene repertoire and genomic organization.</title>
        <authorList>
            <person name="Putnam N.H."/>
            <person name="Srivastava M."/>
            <person name="Hellsten U."/>
            <person name="Dirks B."/>
            <person name="Chapman J."/>
            <person name="Salamov A."/>
            <person name="Terry A."/>
            <person name="Shapiro H."/>
            <person name="Lindquist E."/>
            <person name="Kapitonov V.V."/>
            <person name="Jurka J."/>
            <person name="Genikhovich G."/>
            <person name="Grigoriev I.V."/>
            <person name="Lucas S.M."/>
            <person name="Steele R.E."/>
            <person name="Finnerty J.R."/>
            <person name="Technau U."/>
            <person name="Martindale M.Q."/>
            <person name="Rokhsar D.S."/>
        </authorList>
    </citation>
    <scope>NUCLEOTIDE SEQUENCE [LARGE SCALE GENOMIC DNA]</scope>
    <source>
        <strain evidence="14">CH2 X CH6</strain>
    </source>
</reference>
<dbReference type="Pfam" id="PF00643">
    <property type="entry name" value="zf-B_box"/>
    <property type="match status" value="1"/>
</dbReference>
<dbReference type="Gene3D" id="3.30.160.60">
    <property type="entry name" value="Classic Zinc Finger"/>
    <property type="match status" value="1"/>
</dbReference>
<dbReference type="PROSITE" id="PS50194">
    <property type="entry name" value="FILAMIN_REPEAT"/>
    <property type="match status" value="1"/>
</dbReference>
<dbReference type="eggNOG" id="KOG2177">
    <property type="taxonomic scope" value="Eukaryota"/>
</dbReference>
<dbReference type="InterPro" id="IPR011042">
    <property type="entry name" value="6-blade_b-propeller_TolB-like"/>
</dbReference>
<dbReference type="GO" id="GO:0061630">
    <property type="term" value="F:ubiquitin protein ligase activity"/>
    <property type="evidence" value="ECO:0000318"/>
    <property type="project" value="GO_Central"/>
</dbReference>
<evidence type="ECO:0000256" key="5">
    <source>
        <dbReference type="ARBA" id="ARBA00022771"/>
    </source>
</evidence>
<dbReference type="CDD" id="cd16579">
    <property type="entry name" value="RING-HC_PML_C-V"/>
    <property type="match status" value="1"/>
</dbReference>
<dbReference type="PANTHER" id="PTHR24104:SF57">
    <property type="entry name" value="BEE-MILK PROTEIN"/>
    <property type="match status" value="1"/>
</dbReference>
<keyword evidence="2" id="KW-0597">Phosphoprotein</keyword>
<dbReference type="SMART" id="SM00336">
    <property type="entry name" value="BBOX"/>
    <property type="match status" value="1"/>
</dbReference>
<dbReference type="PROSITE" id="PS51125">
    <property type="entry name" value="NHL"/>
    <property type="match status" value="6"/>
</dbReference>
<evidence type="ECO:0000259" key="11">
    <source>
        <dbReference type="PROSITE" id="PS50089"/>
    </source>
</evidence>
<keyword evidence="5 8" id="KW-0863">Zinc-finger</keyword>
<dbReference type="InterPro" id="IPR050952">
    <property type="entry name" value="TRIM-NHL_E3_ligases"/>
</dbReference>
<evidence type="ECO:0000256" key="6">
    <source>
        <dbReference type="ARBA" id="ARBA00022786"/>
    </source>
</evidence>
<evidence type="ECO:0000313" key="14">
    <source>
        <dbReference type="Proteomes" id="UP000001593"/>
    </source>
</evidence>
<feature type="repeat" description="NHL" evidence="10">
    <location>
        <begin position="530"/>
        <end position="573"/>
    </location>
</feature>
<dbReference type="SUPFAM" id="SSF57850">
    <property type="entry name" value="RING/U-box"/>
    <property type="match status" value="1"/>
</dbReference>
<dbReference type="PROSITE" id="PS00518">
    <property type="entry name" value="ZF_RING_1"/>
    <property type="match status" value="1"/>
</dbReference>
<evidence type="ECO:0000256" key="7">
    <source>
        <dbReference type="ARBA" id="ARBA00022833"/>
    </source>
</evidence>
<dbReference type="InterPro" id="IPR013783">
    <property type="entry name" value="Ig-like_fold"/>
</dbReference>
<dbReference type="InterPro" id="IPR014756">
    <property type="entry name" value="Ig_E-set"/>
</dbReference>
<dbReference type="HOGENOM" id="CLU_008645_4_1_1"/>
<feature type="repeat" description="NHL" evidence="10">
    <location>
        <begin position="483"/>
        <end position="526"/>
    </location>
</feature>
<name>A7RLP9_NEMVE</name>
<protein>
    <submittedName>
        <fullName evidence="13">Uncharacterized protein</fullName>
    </submittedName>
</protein>
<keyword evidence="3" id="KW-0479">Metal-binding</keyword>
<dbReference type="FunFam" id="3.30.40.10:FF:000623">
    <property type="entry name" value="Uncharacterized protein, isoform A"/>
    <property type="match status" value="1"/>
</dbReference>
<dbReference type="OMA" id="RECTILD"/>
<dbReference type="Proteomes" id="UP000001593">
    <property type="component" value="Unassembled WGS sequence"/>
</dbReference>
<dbReference type="SUPFAM" id="SSF81296">
    <property type="entry name" value="E set domains"/>
    <property type="match status" value="1"/>
</dbReference>
<dbReference type="PANTHER" id="PTHR24104">
    <property type="entry name" value="E3 UBIQUITIN-PROTEIN LIGASE NHLRC1-RELATED"/>
    <property type="match status" value="1"/>
</dbReference>
<dbReference type="AlphaFoldDB" id="A7RLP9"/>
<dbReference type="InterPro" id="IPR017907">
    <property type="entry name" value="Znf_RING_CS"/>
</dbReference>
<organism evidence="13 14">
    <name type="scientific">Nematostella vectensis</name>
    <name type="common">Starlet sea anemone</name>
    <dbReference type="NCBI Taxonomy" id="45351"/>
    <lineage>
        <taxon>Eukaryota</taxon>
        <taxon>Metazoa</taxon>
        <taxon>Cnidaria</taxon>
        <taxon>Anthozoa</taxon>
        <taxon>Hexacorallia</taxon>
        <taxon>Actiniaria</taxon>
        <taxon>Edwardsiidae</taxon>
        <taxon>Nematostella</taxon>
    </lineage>
</organism>
<dbReference type="EMBL" id="DS469518">
    <property type="protein sequence ID" value="EDO47642.1"/>
    <property type="molecule type" value="Genomic_DNA"/>
</dbReference>
<evidence type="ECO:0000256" key="3">
    <source>
        <dbReference type="ARBA" id="ARBA00022723"/>
    </source>
</evidence>
<proteinExistence type="inferred from homology"/>
<evidence type="ECO:0000259" key="12">
    <source>
        <dbReference type="PROSITE" id="PS50119"/>
    </source>
</evidence>
<feature type="repeat" description="NHL" evidence="10">
    <location>
        <begin position="438"/>
        <end position="479"/>
    </location>
</feature>
<dbReference type="FunFam" id="2.120.10.30:FF:000359">
    <property type="entry name" value="Predicted protein"/>
    <property type="match status" value="1"/>
</dbReference>
<dbReference type="InterPro" id="IPR001258">
    <property type="entry name" value="NHL_repeat"/>
</dbReference>
<evidence type="ECO:0000256" key="2">
    <source>
        <dbReference type="ARBA" id="ARBA00022553"/>
    </source>
</evidence>
<keyword evidence="14" id="KW-1185">Reference proteome</keyword>
<dbReference type="InterPro" id="IPR003649">
    <property type="entry name" value="Bbox_C"/>
</dbReference>
<dbReference type="Gene3D" id="2.60.40.10">
    <property type="entry name" value="Immunoglobulins"/>
    <property type="match status" value="1"/>
</dbReference>
<dbReference type="GO" id="GO:0000209">
    <property type="term" value="P:protein polyubiquitination"/>
    <property type="evidence" value="ECO:0000318"/>
    <property type="project" value="GO_Central"/>
</dbReference>
<dbReference type="GO" id="GO:0008270">
    <property type="term" value="F:zinc ion binding"/>
    <property type="evidence" value="ECO:0007669"/>
    <property type="project" value="UniProtKB-KW"/>
</dbReference>
<dbReference type="SMART" id="SM00184">
    <property type="entry name" value="RING"/>
    <property type="match status" value="1"/>
</dbReference>
<dbReference type="Pfam" id="PF01436">
    <property type="entry name" value="NHL"/>
    <property type="match status" value="6"/>
</dbReference>
<dbReference type="FunCoup" id="A7RLP9">
    <property type="interactions" value="50"/>
</dbReference>
<accession>A7RLP9</accession>
<feature type="repeat" description="NHL" evidence="10">
    <location>
        <begin position="624"/>
        <end position="667"/>
    </location>
</feature>
<dbReference type="Pfam" id="PF00630">
    <property type="entry name" value="Filamin"/>
    <property type="match status" value="1"/>
</dbReference>
<keyword evidence="7" id="KW-0862">Zinc</keyword>
<dbReference type="SMART" id="SM00502">
    <property type="entry name" value="BBC"/>
    <property type="match status" value="1"/>
</dbReference>
<dbReference type="SUPFAM" id="SSF101898">
    <property type="entry name" value="NHL repeat"/>
    <property type="match status" value="1"/>
</dbReference>
<dbReference type="InterPro" id="IPR017868">
    <property type="entry name" value="Filamin/ABP280_repeat-like"/>
</dbReference>
<dbReference type="FunFam" id="3.30.160.60:FF:003781">
    <property type="match status" value="1"/>
</dbReference>
<feature type="repeat" description="NHL" evidence="10">
    <location>
        <begin position="674"/>
        <end position="711"/>
    </location>
</feature>
<dbReference type="GO" id="GO:0043161">
    <property type="term" value="P:proteasome-mediated ubiquitin-dependent protein catabolic process"/>
    <property type="evidence" value="ECO:0000318"/>
    <property type="project" value="GO_Central"/>
</dbReference>
<evidence type="ECO:0000256" key="1">
    <source>
        <dbReference type="ARBA" id="ARBA00008518"/>
    </source>
</evidence>
<dbReference type="SUPFAM" id="SSF57845">
    <property type="entry name" value="B-box zinc-binding domain"/>
    <property type="match status" value="1"/>
</dbReference>
<dbReference type="PROSITE" id="PS50089">
    <property type="entry name" value="ZF_RING_2"/>
    <property type="match status" value="1"/>
</dbReference>
<sequence>MATVRDEGYSPQSLNCRACHKVFTEPKILDCLHTFCQKCLGTHDILGAGTNSIVCPLCRKPTPIPESGVESLPSNFLLNNALDQLSVKSSKEYILHCTNCEDASDATQTLHRPSFCMQHKDEMFMFYCLECEGLICRECTILDHRGHKYAGLKDALEGRKILIDDLLGFCTVKKIPPVQDAVYEVKAMTAKLRARADAVKNDISSAADECVKRILARKQELLTQVDNMTQSKEGVLQAQQEQLEMELFRYTSSRDFVENVLLHGNEVEIIQLRQLMTNRLNELNGVKLDYKEPEENDVIDYILDSEAVQKVAMTLGHVTTSQTFASLCIAKGLGVMSGKVGVESFFTIETKDRFGNTTFEGDHCTPIQVIIQAPEGFFLGNHVANKRDGTLLVRYTPVTRGKHVIVVSIRGRQIEGSPFTVKVVEGIDYKNVMAVFMKIGSQGTKSGEFRQPSSVATDTDGNIYVTDFVNCRVQKFDMFGKHLKDIGTKGSKDGQLMNPCGVVVGSDGTLIVSDWDNHRVQMFSPEGKFVSKIGRKGSENGNFLHPSGLALNQDGDLVVIDKDNNRVQVLKLDGSHVMSFGSLGNADGQLDCPSHVAVTPDNGYLVTDTGNNRIVKFDASGNHVMSFGTKGSGEGRLDRPAGIAIDPEGFIIISDFQNHRVQVHSPEGEFYATFGSEGNIEGQFKFPSGIALTLDGHVIVADRHNHRIQVF</sequence>
<feature type="repeat" description="NHL" evidence="10">
    <location>
        <begin position="577"/>
        <end position="620"/>
    </location>
</feature>
<dbReference type="SMART" id="SM00557">
    <property type="entry name" value="IG_FLMN"/>
    <property type="match status" value="1"/>
</dbReference>
<evidence type="ECO:0000256" key="4">
    <source>
        <dbReference type="ARBA" id="ARBA00022737"/>
    </source>
</evidence>
<gene>
    <name evidence="13" type="ORF">NEMVEDRAFT_v1g160201</name>
</gene>
<keyword evidence="6" id="KW-0833">Ubl conjugation pathway</keyword>
<dbReference type="Pfam" id="PF13445">
    <property type="entry name" value="zf-RING_UBOX"/>
    <property type="match status" value="1"/>
</dbReference>
<dbReference type="Gene3D" id="2.120.10.30">
    <property type="entry name" value="TolB, C-terminal domain"/>
    <property type="match status" value="3"/>
</dbReference>
<feature type="repeat" description="Filamin" evidence="9">
    <location>
        <begin position="320"/>
        <end position="423"/>
    </location>
</feature>
<dbReference type="InterPro" id="IPR000315">
    <property type="entry name" value="Znf_B-box"/>
</dbReference>
<dbReference type="InterPro" id="IPR001298">
    <property type="entry name" value="Filamin/ABP280_rpt"/>
</dbReference>
<dbReference type="PhylomeDB" id="A7RLP9"/>
<dbReference type="CDD" id="cd14954">
    <property type="entry name" value="NHL_TRIM71_like"/>
    <property type="match status" value="1"/>
</dbReference>
<dbReference type="Gene3D" id="3.30.40.10">
    <property type="entry name" value="Zinc/RING finger domain, C3HC4 (zinc finger)"/>
    <property type="match status" value="1"/>
</dbReference>
<evidence type="ECO:0000256" key="9">
    <source>
        <dbReference type="PROSITE-ProRule" id="PRU00087"/>
    </source>
</evidence>
<feature type="domain" description="B box-type" evidence="12">
    <location>
        <begin position="111"/>
        <end position="152"/>
    </location>
</feature>
<comment type="similarity">
    <text evidence="1">Belongs to the TRIM/RBCC family.</text>
</comment>
<dbReference type="InParanoid" id="A7RLP9"/>
<dbReference type="InterPro" id="IPR013083">
    <property type="entry name" value="Znf_RING/FYVE/PHD"/>
</dbReference>
<evidence type="ECO:0000256" key="8">
    <source>
        <dbReference type="PROSITE-ProRule" id="PRU00024"/>
    </source>
</evidence>
<dbReference type="PROSITE" id="PS50119">
    <property type="entry name" value="ZF_BBOX"/>
    <property type="match status" value="1"/>
</dbReference>
<evidence type="ECO:0000313" key="13">
    <source>
        <dbReference type="EMBL" id="EDO47642.1"/>
    </source>
</evidence>
<evidence type="ECO:0000256" key="10">
    <source>
        <dbReference type="PROSITE-ProRule" id="PRU00504"/>
    </source>
</evidence>
<keyword evidence="4" id="KW-0677">Repeat</keyword>
<feature type="domain" description="RING-type" evidence="11">
    <location>
        <begin position="16"/>
        <end position="59"/>
    </location>
</feature>
<dbReference type="InterPro" id="IPR001841">
    <property type="entry name" value="Znf_RING"/>
</dbReference>
<dbReference type="InterPro" id="IPR027370">
    <property type="entry name" value="Znf-RING_euk"/>
</dbReference>